<name>A0ABW1HBI5_9ACTN</name>
<evidence type="ECO:0000256" key="1">
    <source>
        <dbReference type="SAM" id="MobiDB-lite"/>
    </source>
</evidence>
<accession>A0ABW1HBI5</accession>
<gene>
    <name evidence="3" type="ORF">ACFQGL_22675</name>
</gene>
<evidence type="ECO:0000313" key="3">
    <source>
        <dbReference type="EMBL" id="MFC5926143.1"/>
    </source>
</evidence>
<dbReference type="PROSITE" id="PS51257">
    <property type="entry name" value="PROKAR_LIPOPROTEIN"/>
    <property type="match status" value="1"/>
</dbReference>
<comment type="caution">
    <text evidence="3">The sequence shown here is derived from an EMBL/GenBank/DDBJ whole genome shotgun (WGS) entry which is preliminary data.</text>
</comment>
<sequence>MRRPLLLMLAMMLALAGCGTEPTRRADPAEVARELTLTLDRGDDGYDQAMDYWRQVNDSLVRCMADGGLTYQPYVDQWAVDRRIALGLSREEFVQRYGYGLTTLIDYLPLGARRVDPNLTALRQMTPERRKSYQSRLTSCRRDARQKFGPSPHTDTSAMTAEESDRMDEILAAVDKDPRVVRAAAERARCIEAKGFASGDSRSLVLSAAAERYRDGFERAALEAEQAGRDSSALGLADVFGAADLAELKRLQQREIAEARQVEPCQWTYDDSYQVVYREHLARVSAGGS</sequence>
<dbReference type="RefSeq" id="WP_377514318.1">
    <property type="nucleotide sequence ID" value="NZ_JBHSQS010000014.1"/>
</dbReference>
<reference evidence="4" key="1">
    <citation type="journal article" date="2019" name="Int. J. Syst. Evol. Microbiol.">
        <title>The Global Catalogue of Microorganisms (GCM) 10K type strain sequencing project: providing services to taxonomists for standard genome sequencing and annotation.</title>
        <authorList>
            <consortium name="The Broad Institute Genomics Platform"/>
            <consortium name="The Broad Institute Genome Sequencing Center for Infectious Disease"/>
            <person name="Wu L."/>
            <person name="Ma J."/>
        </authorList>
    </citation>
    <scope>NUCLEOTIDE SEQUENCE [LARGE SCALE GENOMIC DNA]</scope>
    <source>
        <strain evidence="4">CGMCC 4.7144</strain>
    </source>
</reference>
<evidence type="ECO:0000256" key="2">
    <source>
        <dbReference type="SAM" id="SignalP"/>
    </source>
</evidence>
<feature type="chain" id="PRO_5046360619" description="Lipoprotein" evidence="2">
    <location>
        <begin position="17"/>
        <end position="289"/>
    </location>
</feature>
<feature type="region of interest" description="Disordered" evidence="1">
    <location>
        <begin position="141"/>
        <end position="163"/>
    </location>
</feature>
<feature type="signal peptide" evidence="2">
    <location>
        <begin position="1"/>
        <end position="16"/>
    </location>
</feature>
<keyword evidence="4" id="KW-1185">Reference proteome</keyword>
<evidence type="ECO:0008006" key="5">
    <source>
        <dbReference type="Google" id="ProtNLM"/>
    </source>
</evidence>
<protein>
    <recommendedName>
        <fullName evidence="5">Lipoprotein</fullName>
    </recommendedName>
</protein>
<dbReference type="Proteomes" id="UP001596226">
    <property type="component" value="Unassembled WGS sequence"/>
</dbReference>
<proteinExistence type="predicted"/>
<evidence type="ECO:0000313" key="4">
    <source>
        <dbReference type="Proteomes" id="UP001596226"/>
    </source>
</evidence>
<keyword evidence="2" id="KW-0732">Signal</keyword>
<organism evidence="3 4">
    <name type="scientific">Micromonospora vulcania</name>
    <dbReference type="NCBI Taxonomy" id="1441873"/>
    <lineage>
        <taxon>Bacteria</taxon>
        <taxon>Bacillati</taxon>
        <taxon>Actinomycetota</taxon>
        <taxon>Actinomycetes</taxon>
        <taxon>Micromonosporales</taxon>
        <taxon>Micromonosporaceae</taxon>
        <taxon>Micromonospora</taxon>
    </lineage>
</organism>
<dbReference type="EMBL" id="JBHSQS010000014">
    <property type="protein sequence ID" value="MFC5926143.1"/>
    <property type="molecule type" value="Genomic_DNA"/>
</dbReference>